<accession>A0ABU8NAB6</accession>
<evidence type="ECO:0000313" key="2">
    <source>
        <dbReference type="Proteomes" id="UP001370100"/>
    </source>
</evidence>
<protein>
    <submittedName>
        <fullName evidence="1">Uncharacterized protein</fullName>
    </submittedName>
</protein>
<evidence type="ECO:0000313" key="1">
    <source>
        <dbReference type="EMBL" id="MEJ2888847.1"/>
    </source>
</evidence>
<organism evidence="1 2">
    <name type="scientific">Actinomycetospora aeridis</name>
    <dbReference type="NCBI Taxonomy" id="3129231"/>
    <lineage>
        <taxon>Bacteria</taxon>
        <taxon>Bacillati</taxon>
        <taxon>Actinomycetota</taxon>
        <taxon>Actinomycetes</taxon>
        <taxon>Pseudonocardiales</taxon>
        <taxon>Pseudonocardiaceae</taxon>
        <taxon>Actinomycetospora</taxon>
    </lineage>
</organism>
<comment type="caution">
    <text evidence="1">The sequence shown here is derived from an EMBL/GenBank/DDBJ whole genome shotgun (WGS) entry which is preliminary data.</text>
</comment>
<name>A0ABU8NAB6_9PSEU</name>
<dbReference type="RefSeq" id="WP_337715777.1">
    <property type="nucleotide sequence ID" value="NZ_JBBEGL010000005.1"/>
</dbReference>
<keyword evidence="2" id="KW-1185">Reference proteome</keyword>
<sequence>MCWIEATGLTDGVSTPYRCASRISALAYVSAPDRYGVIDEMAALRHRCETHGSERDQLDGLIRARVRRFLAWRQAGT</sequence>
<proteinExistence type="predicted"/>
<gene>
    <name evidence="1" type="ORF">WCD41_20475</name>
</gene>
<dbReference type="Proteomes" id="UP001370100">
    <property type="component" value="Unassembled WGS sequence"/>
</dbReference>
<reference evidence="1 2" key="1">
    <citation type="submission" date="2024-03" db="EMBL/GenBank/DDBJ databases">
        <title>Actinomycetospora sp. OC33-EN06, a novel actinomycete isolated from wild orchid (Aerides multiflora).</title>
        <authorList>
            <person name="Suriyachadkun C."/>
        </authorList>
    </citation>
    <scope>NUCLEOTIDE SEQUENCE [LARGE SCALE GENOMIC DNA]</scope>
    <source>
        <strain evidence="1 2">OC33-EN06</strain>
    </source>
</reference>
<dbReference type="EMBL" id="JBBEGL010000005">
    <property type="protein sequence ID" value="MEJ2888847.1"/>
    <property type="molecule type" value="Genomic_DNA"/>
</dbReference>